<evidence type="ECO:0000313" key="1">
    <source>
        <dbReference type="EMBL" id="AXL20275.1"/>
    </source>
</evidence>
<dbReference type="AlphaFoldDB" id="A0A346AWN2"/>
<gene>
    <name evidence="1" type="ORF">DKB62_01075</name>
</gene>
<dbReference type="Pfam" id="PF05594">
    <property type="entry name" value="Fil_haemagg"/>
    <property type="match status" value="5"/>
</dbReference>
<proteinExistence type="predicted"/>
<dbReference type="NCBIfam" id="TIGR01731">
    <property type="entry name" value="fil_hemag_20aa"/>
    <property type="match status" value="4"/>
</dbReference>
<dbReference type="OrthoDB" id="1672057at2"/>
<dbReference type="KEGG" id="meg:DKB62_01075"/>
<evidence type="ECO:0008006" key="3">
    <source>
        <dbReference type="Google" id="ProtNLM"/>
    </source>
</evidence>
<name>A0A346AWN2_9FIRM</name>
<reference evidence="1 2" key="1">
    <citation type="submission" date="2018-05" db="EMBL/GenBank/DDBJ databases">
        <title>Complete genome sequence of Megasphaera sp. AJH120T, isolated from the ceca of a chicken.</title>
        <authorList>
            <person name="Maki J."/>
            <person name="Looft T."/>
        </authorList>
    </citation>
    <scope>NUCLEOTIDE SEQUENCE [LARGE SCALE GENOMIC DNA]</scope>
    <source>
        <strain evidence="1 2">AJH120</strain>
    </source>
</reference>
<protein>
    <recommendedName>
        <fullName evidence="3">Filamentous hemagglutinin</fullName>
    </recommendedName>
</protein>
<dbReference type="InterPro" id="IPR008619">
    <property type="entry name" value="Filamentous_hemagglutn_rpt"/>
</dbReference>
<dbReference type="EMBL" id="CP029462">
    <property type="protein sequence ID" value="AXL20275.1"/>
    <property type="molecule type" value="Genomic_DNA"/>
</dbReference>
<dbReference type="Proteomes" id="UP000254337">
    <property type="component" value="Chromosome"/>
</dbReference>
<accession>A0A346AWN2</accession>
<organism evidence="1 2">
    <name type="scientific">Megasphaera stantonii</name>
    <dbReference type="NCBI Taxonomy" id="2144175"/>
    <lineage>
        <taxon>Bacteria</taxon>
        <taxon>Bacillati</taxon>
        <taxon>Bacillota</taxon>
        <taxon>Negativicutes</taxon>
        <taxon>Veillonellales</taxon>
        <taxon>Veillonellaceae</taxon>
        <taxon>Megasphaera</taxon>
    </lineage>
</organism>
<keyword evidence="2" id="KW-1185">Reference proteome</keyword>
<evidence type="ECO:0000313" key="2">
    <source>
        <dbReference type="Proteomes" id="UP000254337"/>
    </source>
</evidence>
<sequence>MTNESSADGFGTIKADGSITLTTNGSLINIRDIESGKTLTIHAAAAVTNKETGTLNGNDVVITTGDVDNTGLISANATTSIASSHVKNHENGRMYGDDIAITADTIENRQNTELEEQLAAAMAVLAEKEQALDNAYRVDVTKYTNASQEQQYKDAIAAASKAYDDQLAVVQGIQKDMATHKSGTIAARNNLTVTGAKSVFNSSGALLYSGGDMKLTAGDTITNRGATIDSMGNLTLTASQVSNENDAFSAKRVGGDWIKNPEKIRIDQAGHSEQGQAFVRSEFSNLSSGYGAYHHPGAMEIYEPAYDIVEEPGPDNTADPAYPVGSKIANYDWADPIFQTFGLAPMTSARPEEAGVAQTDWDTRFNALLEQLQTKITRHNAEAEKHNAALGIADRQKINDYTIIRTHSQTSENVVQSTNAGVIRSGADMAINGDLRNENSQMAAGNTMTATGKIANVAKENQELTVTFGTTQGSYTYRRPRPHKARRRGYNSEVFMTPQVEAGNTSPMNVSSFEDHSDNAPAGQDITQAARDDANKFLDPFTIDTSGSTVTPSQWQDASRNLTSSLYNLNPDTTAKYLIETDPAFTSKHNFLSSDYMYEQMKWDPERVPKRLGDGFYEQQLIRDQILNQTGQRYLDGYSSDMEEYKVLMDAGIAYAKETGLVPGVSLSPEQVAALTSDMVWLETKTVMVNGEPQEVVYPRVYLRANSDMTLSADGSLMSAKNLVIDTKEAVENSGVLQGKAVQIQAGLVQNTGRIQGGAIGIQSESDIYQGGLMTAADSVQLSAQHDVVMDTTVTHFANQDVLNRTAGIAVTDKDGVLLVEAGHDINLAGATLQALGDNGAVILHAGNDVNLTTQTLSAKKDMTLNSDNYLRTQWQTEVGTSIDAKGGVAIKAGQDINARAAYINSDDGTVAMAAGRDINLTTGREIAVDDFGLKHKESGLLSSSTTTIRTHDDHQTVLGTTITGKEVQLGAMQDVNMTAAAVAGQNDVTVAAGRHVTTTSDMQYDKATAYTKVKSSGVLGAGLGIMIGTQKMKDNYEGEFKTQIGTTIGSSEGSVTIAAGDTAHLTTTDIIGKTGIDIAAQDIILDGKKNEAHERQTHEESMSGLTISLSSPVIEAAEGVRSTIRTAQTRDNKTLQALEAYEGGKTLNDQIHAMEQGGIGFVGIHVGIGSSSFKQEYQNDTVTYAGGTLVSEGTITIAAGSEDQRKEIDGRK</sequence>
<dbReference type="InterPro" id="IPR010069">
    <property type="entry name" value="CdiA_FHA1_rpt"/>
</dbReference>